<dbReference type="EMBL" id="CP059165">
    <property type="protein sequence ID" value="QLL08246.1"/>
    <property type="molecule type" value="Genomic_DNA"/>
</dbReference>
<keyword evidence="1" id="KW-0812">Transmembrane</keyword>
<feature type="transmembrane region" description="Helical" evidence="1">
    <location>
        <begin position="310"/>
        <end position="332"/>
    </location>
</feature>
<evidence type="ECO:0000313" key="4">
    <source>
        <dbReference type="Proteomes" id="UP000510682"/>
    </source>
</evidence>
<keyword evidence="1" id="KW-1133">Transmembrane helix</keyword>
<feature type="transmembrane region" description="Helical" evidence="1">
    <location>
        <begin position="352"/>
        <end position="370"/>
    </location>
</feature>
<proteinExistence type="predicted"/>
<dbReference type="RefSeq" id="WP_180916845.1">
    <property type="nucleotide sequence ID" value="NZ_CP059165.1"/>
</dbReference>
<dbReference type="PANTHER" id="PTHR30590">
    <property type="entry name" value="INNER MEMBRANE PROTEIN"/>
    <property type="match status" value="1"/>
</dbReference>
<dbReference type="InterPro" id="IPR002656">
    <property type="entry name" value="Acyl_transf_3_dom"/>
</dbReference>
<feature type="domain" description="Acyltransferase 3" evidence="2">
    <location>
        <begin position="24"/>
        <end position="367"/>
    </location>
</feature>
<dbReference type="KEGG" id="mgor:H0P51_04580"/>
<keyword evidence="4" id="KW-1185">Reference proteome</keyword>
<evidence type="ECO:0000256" key="1">
    <source>
        <dbReference type="SAM" id="Phobius"/>
    </source>
</evidence>
<feature type="transmembrane region" description="Helical" evidence="1">
    <location>
        <begin position="190"/>
        <end position="211"/>
    </location>
</feature>
<reference evidence="4" key="1">
    <citation type="submission" date="2020-07" db="EMBL/GenBank/DDBJ databases">
        <title>Description of Mycobacterium gordonae subsp. intergordonae subsp.nov. and Mycobacterium gordonae subsp. gordonae subsp. nov.</title>
        <authorList>
            <person name="Yu X."/>
        </authorList>
    </citation>
    <scope>NUCLEOTIDE SEQUENCE [LARGE SCALE GENOMIC DNA]</scope>
    <source>
        <strain evidence="4">24</strain>
    </source>
</reference>
<organism evidence="3 4">
    <name type="scientific">Mycobacterium vicinigordonae</name>
    <dbReference type="NCBI Taxonomy" id="1719132"/>
    <lineage>
        <taxon>Bacteria</taxon>
        <taxon>Bacillati</taxon>
        <taxon>Actinomycetota</taxon>
        <taxon>Actinomycetes</taxon>
        <taxon>Mycobacteriales</taxon>
        <taxon>Mycobacteriaceae</taxon>
        <taxon>Mycobacterium</taxon>
    </lineage>
</organism>
<feature type="transmembrane region" description="Helical" evidence="1">
    <location>
        <begin position="286"/>
        <end position="305"/>
    </location>
</feature>
<evidence type="ECO:0000313" key="3">
    <source>
        <dbReference type="EMBL" id="QLL08246.1"/>
    </source>
</evidence>
<evidence type="ECO:0000259" key="2">
    <source>
        <dbReference type="Pfam" id="PF01757"/>
    </source>
</evidence>
<dbReference type="PANTHER" id="PTHR30590:SF2">
    <property type="entry name" value="INNER MEMBRANE PROTEIN"/>
    <property type="match status" value="1"/>
</dbReference>
<gene>
    <name evidence="3" type="ORF">H0P51_04580</name>
</gene>
<dbReference type="AlphaFoldDB" id="A0A7D6E3R2"/>
<feature type="transmembrane region" description="Helical" evidence="1">
    <location>
        <begin position="121"/>
        <end position="138"/>
    </location>
</feature>
<sequence length="397" mass="41080">MTGLVHDPAGGHVDSQPPVTGRIAGIDLARSIAILGMFAAHVGPDPQVGGVVGAMMYASHGRASILFATLAGLSLALATGGAHTAGQAVPAVLRRRTVVRAGIIFAFGAGLTMWGTAIPVILAYYGVLFVIALPFLRLRPTTNFAIAAVLALLTPMASIVFRQPAVIASFTAAERFDPLARLGGDSLTNLILTGGYPVLTWTPFIIAGIALGRLELRRPAARLALAVGGAGAAVLAYSTAWIATGIVHGPVVVPMDESNPTTGSPGGLRWSSLFNAEEHTGTPFEIVGGIGTAIVVIALCTSIAIRIPRLVAPLVAMGSMSLTVYVVHLIAIEAMGMAAHDRDNRAALPGESVLNLSVFAAVAVGAAWVWNRYCDRGPLEECIHRATRLVRSSGEPS</sequence>
<reference evidence="4" key="2">
    <citation type="submission" date="2023-07" db="EMBL/GenBank/DDBJ databases">
        <title>Description of Mycobacterium gordonae subsp. intergordonae subsp.nov. and Mycobacterium gordonae subsp. gordonae subsp. nov.</title>
        <authorList>
            <person name="Huang H."/>
        </authorList>
    </citation>
    <scope>NUCLEOTIDE SEQUENCE [LARGE SCALE GENOMIC DNA]</scope>
    <source>
        <strain evidence="4">24</strain>
    </source>
</reference>
<dbReference type="Proteomes" id="UP000510682">
    <property type="component" value="Chromosome"/>
</dbReference>
<dbReference type="InterPro" id="IPR052529">
    <property type="entry name" value="Bact_Transport_Assoc"/>
</dbReference>
<feature type="transmembrane region" description="Helical" evidence="1">
    <location>
        <begin position="65"/>
        <end position="85"/>
    </location>
</feature>
<protein>
    <submittedName>
        <fullName evidence="3">DUF1624 domain-containing protein</fullName>
    </submittedName>
</protein>
<dbReference type="GO" id="GO:0016747">
    <property type="term" value="F:acyltransferase activity, transferring groups other than amino-acyl groups"/>
    <property type="evidence" value="ECO:0007669"/>
    <property type="project" value="InterPro"/>
</dbReference>
<feature type="transmembrane region" description="Helical" evidence="1">
    <location>
        <begin position="223"/>
        <end position="247"/>
    </location>
</feature>
<keyword evidence="1" id="KW-0472">Membrane</keyword>
<dbReference type="Pfam" id="PF01757">
    <property type="entry name" value="Acyl_transf_3"/>
    <property type="match status" value="1"/>
</dbReference>
<feature type="transmembrane region" description="Helical" evidence="1">
    <location>
        <begin position="145"/>
        <end position="170"/>
    </location>
</feature>
<name>A0A7D6E3R2_9MYCO</name>
<accession>A0A7D6E3R2</accession>
<feature type="transmembrane region" description="Helical" evidence="1">
    <location>
        <begin position="97"/>
        <end position="115"/>
    </location>
</feature>